<dbReference type="EMBL" id="JAHUVW010000001">
    <property type="protein sequence ID" value="MBV7672259.1"/>
    <property type="molecule type" value="Genomic_DNA"/>
</dbReference>
<protein>
    <submittedName>
        <fullName evidence="2">Uncharacterized protein</fullName>
    </submittedName>
</protein>
<comment type="caution">
    <text evidence="2">The sequence shown here is derived from an EMBL/GenBank/DDBJ whole genome shotgun (WGS) entry which is preliminary data.</text>
</comment>
<reference evidence="2 3" key="1">
    <citation type="submission" date="2021-07" db="EMBL/GenBank/DDBJ databases">
        <title>Sequencing Streptomyces halstedii LGO-A4 genome an citrus endophytic actinomycete.</title>
        <authorList>
            <person name="Samborskyy M."/>
            <person name="Scott N."/>
            <person name="Deglau R."/>
            <person name="Dickens S."/>
            <person name="Oliveira L.G."/>
        </authorList>
    </citation>
    <scope>NUCLEOTIDE SEQUENCE [LARGE SCALE GENOMIC DNA]</scope>
    <source>
        <strain evidence="2 3">LGO-A4</strain>
    </source>
</reference>
<name>A0ABS6TVJ8_STRHA</name>
<sequence length="56" mass="5923">MSEPEGRDWAAMTPEDFDPDAPAALDTGTGSAVPAEPDEYGTPPLFGEEELARPSM</sequence>
<evidence type="ECO:0000313" key="3">
    <source>
        <dbReference type="Proteomes" id="UP000735541"/>
    </source>
</evidence>
<evidence type="ECO:0000313" key="2">
    <source>
        <dbReference type="EMBL" id="MBV7672259.1"/>
    </source>
</evidence>
<feature type="region of interest" description="Disordered" evidence="1">
    <location>
        <begin position="1"/>
        <end position="56"/>
    </location>
</feature>
<dbReference type="Proteomes" id="UP000735541">
    <property type="component" value="Unassembled WGS sequence"/>
</dbReference>
<accession>A0ABS6TVJ8</accession>
<gene>
    <name evidence="2" type="ORF">STHAL_22690</name>
</gene>
<organism evidence="2 3">
    <name type="scientific">Streptomyces halstedii</name>
    <dbReference type="NCBI Taxonomy" id="1944"/>
    <lineage>
        <taxon>Bacteria</taxon>
        <taxon>Bacillati</taxon>
        <taxon>Actinomycetota</taxon>
        <taxon>Actinomycetes</taxon>
        <taxon>Kitasatosporales</taxon>
        <taxon>Streptomycetaceae</taxon>
        <taxon>Streptomyces</taxon>
    </lineage>
</organism>
<proteinExistence type="predicted"/>
<dbReference type="RefSeq" id="WP_228871073.1">
    <property type="nucleotide sequence ID" value="NZ_JAHUVW010000001.1"/>
</dbReference>
<keyword evidence="3" id="KW-1185">Reference proteome</keyword>
<evidence type="ECO:0000256" key="1">
    <source>
        <dbReference type="SAM" id="MobiDB-lite"/>
    </source>
</evidence>